<keyword evidence="9" id="KW-0966">Cell projection</keyword>
<gene>
    <name evidence="9" type="ORF">HNR32_001731</name>
</gene>
<proteinExistence type="inferred from homology"/>
<evidence type="ECO:0000256" key="2">
    <source>
        <dbReference type="ARBA" id="ARBA00006602"/>
    </source>
</evidence>
<feature type="coiled-coil region" evidence="7">
    <location>
        <begin position="39"/>
        <end position="97"/>
    </location>
</feature>
<reference evidence="9 10" key="1">
    <citation type="submission" date="2020-08" db="EMBL/GenBank/DDBJ databases">
        <title>Genomic Encyclopedia of Type Strains, Phase IV (KMG-IV): sequencing the most valuable type-strain genomes for metagenomic binning, comparative biology and taxonomic classification.</title>
        <authorList>
            <person name="Goeker M."/>
        </authorList>
    </citation>
    <scope>NUCLEOTIDE SEQUENCE [LARGE SCALE GENOMIC DNA]</scope>
    <source>
        <strain evidence="9 10">DSM 24661</strain>
    </source>
</reference>
<dbReference type="Proteomes" id="UP000559117">
    <property type="component" value="Unassembled WGS sequence"/>
</dbReference>
<evidence type="ECO:0000256" key="7">
    <source>
        <dbReference type="SAM" id="Coils"/>
    </source>
</evidence>
<evidence type="ECO:0000256" key="1">
    <source>
        <dbReference type="ARBA" id="ARBA00003041"/>
    </source>
</evidence>
<evidence type="ECO:0000256" key="4">
    <source>
        <dbReference type="ARBA" id="ARBA00022795"/>
    </source>
</evidence>
<dbReference type="RefSeq" id="WP_183861637.1">
    <property type="nucleotide sequence ID" value="NZ_JACHFH010000019.1"/>
</dbReference>
<dbReference type="Pfam" id="PF02108">
    <property type="entry name" value="FliH"/>
    <property type="match status" value="1"/>
</dbReference>
<keyword evidence="4" id="KW-1005">Bacterial flagellum biogenesis</keyword>
<keyword evidence="10" id="KW-1185">Reference proteome</keyword>
<comment type="similarity">
    <text evidence="2">Belongs to the FliH family.</text>
</comment>
<evidence type="ECO:0000259" key="8">
    <source>
        <dbReference type="Pfam" id="PF02108"/>
    </source>
</evidence>
<accession>A0A840UFR1</accession>
<keyword evidence="9" id="KW-0282">Flagellum</keyword>
<protein>
    <submittedName>
        <fullName evidence="9">Flagellar assembly protein FliH</fullName>
    </submittedName>
</protein>
<dbReference type="GO" id="GO:0044781">
    <property type="term" value="P:bacterial-type flagellum organization"/>
    <property type="evidence" value="ECO:0007669"/>
    <property type="project" value="UniProtKB-KW"/>
</dbReference>
<comment type="caution">
    <text evidence="9">The sequence shown here is derived from an EMBL/GenBank/DDBJ whole genome shotgun (WGS) entry which is preliminary data.</text>
</comment>
<feature type="domain" description="Flagellar assembly protein FliH/Type III secretion system HrpE" evidence="8">
    <location>
        <begin position="152"/>
        <end position="279"/>
    </location>
</feature>
<evidence type="ECO:0000256" key="3">
    <source>
        <dbReference type="ARBA" id="ARBA00022448"/>
    </source>
</evidence>
<keyword evidence="7" id="KW-0175">Coiled coil</keyword>
<evidence type="ECO:0000256" key="5">
    <source>
        <dbReference type="ARBA" id="ARBA00022927"/>
    </source>
</evidence>
<name>A0A840UFR1_9FIRM</name>
<organism evidence="9 10">
    <name type="scientific">Pectinatus brassicae</name>
    <dbReference type="NCBI Taxonomy" id="862415"/>
    <lineage>
        <taxon>Bacteria</taxon>
        <taxon>Bacillati</taxon>
        <taxon>Bacillota</taxon>
        <taxon>Negativicutes</taxon>
        <taxon>Selenomonadales</taxon>
        <taxon>Selenomonadaceae</taxon>
        <taxon>Pectinatus</taxon>
    </lineage>
</organism>
<dbReference type="PANTHER" id="PTHR34982:SF1">
    <property type="entry name" value="FLAGELLAR ASSEMBLY PROTEIN FLIH"/>
    <property type="match status" value="1"/>
</dbReference>
<dbReference type="PANTHER" id="PTHR34982">
    <property type="entry name" value="YOP PROTEINS TRANSLOCATION PROTEIN L"/>
    <property type="match status" value="1"/>
</dbReference>
<dbReference type="GO" id="GO:0015031">
    <property type="term" value="P:protein transport"/>
    <property type="evidence" value="ECO:0007669"/>
    <property type="project" value="UniProtKB-KW"/>
</dbReference>
<dbReference type="GO" id="GO:0005829">
    <property type="term" value="C:cytosol"/>
    <property type="evidence" value="ECO:0007669"/>
    <property type="project" value="TreeGrafter"/>
</dbReference>
<dbReference type="AlphaFoldDB" id="A0A840UFR1"/>
<evidence type="ECO:0000256" key="6">
    <source>
        <dbReference type="ARBA" id="ARBA00023225"/>
    </source>
</evidence>
<dbReference type="EMBL" id="JACHFH010000019">
    <property type="protein sequence ID" value="MBB5336581.1"/>
    <property type="molecule type" value="Genomic_DNA"/>
</dbReference>
<evidence type="ECO:0000313" key="9">
    <source>
        <dbReference type="EMBL" id="MBB5336581.1"/>
    </source>
</evidence>
<dbReference type="InterPro" id="IPR051472">
    <property type="entry name" value="T3SS_Stator/FliH"/>
</dbReference>
<evidence type="ECO:0000313" key="10">
    <source>
        <dbReference type="Proteomes" id="UP000559117"/>
    </source>
</evidence>
<comment type="function">
    <text evidence="1">Needed for flagellar regrowth and assembly.</text>
</comment>
<keyword evidence="3" id="KW-0813">Transport</keyword>
<keyword evidence="9" id="KW-0969">Cilium</keyword>
<keyword evidence="5" id="KW-0653">Protein transport</keyword>
<keyword evidence="6" id="KW-1006">Bacterial flagellum protein export</keyword>
<dbReference type="InterPro" id="IPR018035">
    <property type="entry name" value="Flagellar_FliH/T3SS_HrpE"/>
</dbReference>
<sequence>MYKVIKSAIIDNRPHVVKAPESLFIIKAEAENDTSIEAAEKKTDELQIYQDEVLKLQQEIDKISNEIQNKQIELEQLEQQQEIVKQQTDEYKTKLEKEAQENRDKTISEAQNQAEVILKEAQETGYKQGHTDGYDEGLTQYKEQNAHIITEANQKAERIMLTAQEDVAQYWENAENDLIDLVMEVSGKIIPQQFMDMPQMILPVIQTALEKVKNQTSIDVKVSNDSFEFALAAKAELQSMLSGNVKLNIKADDSLQNGDCWIETADGSIDAKLSSQLAEMEKSLRKVVGKHETDTEH</sequence>